<dbReference type="RefSeq" id="WP_317640014.1">
    <property type="nucleotide sequence ID" value="NZ_JAPMIV010000013.1"/>
</dbReference>
<evidence type="ECO:0000256" key="1">
    <source>
        <dbReference type="SAM" id="Phobius"/>
    </source>
</evidence>
<protein>
    <recommendedName>
        <fullName evidence="4">HIG1 domain-containing protein</fullName>
    </recommendedName>
</protein>
<accession>A0ABU4DRU6</accession>
<keyword evidence="1" id="KW-0812">Transmembrane</keyword>
<keyword evidence="3" id="KW-1185">Reference proteome</keyword>
<dbReference type="EMBL" id="JAPMIV010000013">
    <property type="protein sequence ID" value="MDV6374692.1"/>
    <property type="molecule type" value="Genomic_DNA"/>
</dbReference>
<feature type="transmembrane region" description="Helical" evidence="1">
    <location>
        <begin position="35"/>
        <end position="54"/>
    </location>
</feature>
<reference evidence="2 3" key="1">
    <citation type="submission" date="2022-11" db="EMBL/GenBank/DDBJ databases">
        <title>Deinococcus ZS9-10, Low Temperature and Draught-tolerating, UV-resistant Bacteria from Continental Antarctica.</title>
        <authorList>
            <person name="Cheng L."/>
        </authorList>
    </citation>
    <scope>NUCLEOTIDE SEQUENCE [LARGE SCALE GENOMIC DNA]</scope>
    <source>
        <strain evidence="2 3">ZS9-10</strain>
    </source>
</reference>
<evidence type="ECO:0000313" key="3">
    <source>
        <dbReference type="Proteomes" id="UP001276150"/>
    </source>
</evidence>
<sequence>MALWLFCVFILLSATLILLLTLVGPLKNTQNSGTLRTVAFVQFAAAALLAAARLTGAA</sequence>
<dbReference type="Proteomes" id="UP001276150">
    <property type="component" value="Unassembled WGS sequence"/>
</dbReference>
<keyword evidence="1" id="KW-0472">Membrane</keyword>
<organism evidence="2 3">
    <name type="scientific">Deinococcus arenicola</name>
    <dbReference type="NCBI Taxonomy" id="2994950"/>
    <lineage>
        <taxon>Bacteria</taxon>
        <taxon>Thermotogati</taxon>
        <taxon>Deinococcota</taxon>
        <taxon>Deinococci</taxon>
        <taxon>Deinococcales</taxon>
        <taxon>Deinococcaceae</taxon>
        <taxon>Deinococcus</taxon>
    </lineage>
</organism>
<proteinExistence type="predicted"/>
<name>A0ABU4DRU6_9DEIO</name>
<gene>
    <name evidence="2" type="ORF">ORD21_08845</name>
</gene>
<evidence type="ECO:0008006" key="4">
    <source>
        <dbReference type="Google" id="ProtNLM"/>
    </source>
</evidence>
<evidence type="ECO:0000313" key="2">
    <source>
        <dbReference type="EMBL" id="MDV6374692.1"/>
    </source>
</evidence>
<keyword evidence="1" id="KW-1133">Transmembrane helix</keyword>
<comment type="caution">
    <text evidence="2">The sequence shown here is derived from an EMBL/GenBank/DDBJ whole genome shotgun (WGS) entry which is preliminary data.</text>
</comment>